<dbReference type="GO" id="GO:0051539">
    <property type="term" value="F:4 iron, 4 sulfur cluster binding"/>
    <property type="evidence" value="ECO:0007669"/>
    <property type="project" value="UniProtKB-KW"/>
</dbReference>
<dbReference type="AlphaFoldDB" id="A0A193LFN9"/>
<evidence type="ECO:0000256" key="5">
    <source>
        <dbReference type="ARBA" id="ARBA00023004"/>
    </source>
</evidence>
<keyword evidence="4" id="KW-0378">Hydrolase</keyword>
<dbReference type="Pfam" id="PF03167">
    <property type="entry name" value="UDG"/>
    <property type="match status" value="1"/>
</dbReference>
<keyword evidence="7" id="KW-0234">DNA repair</keyword>
<proteinExistence type="inferred from homology"/>
<evidence type="ECO:0000313" key="12">
    <source>
        <dbReference type="Proteomes" id="UP000092695"/>
    </source>
</evidence>
<comment type="similarity">
    <text evidence="8">Belongs to the uracil-DNA glycosylase (UDG) superfamily. Type 5 (UDGb) family.</text>
</comment>
<dbReference type="InterPro" id="IPR051536">
    <property type="entry name" value="UDG_Type-4/5"/>
</dbReference>
<dbReference type="PANTHER" id="PTHR33693:SF3">
    <property type="entry name" value="TYPE-5 URACIL-DNA GLYCOSYLASE"/>
    <property type="match status" value="1"/>
</dbReference>
<protein>
    <recommendedName>
        <fullName evidence="9">Type-5 uracil-DNA glycosylase</fullName>
    </recommendedName>
</protein>
<dbReference type="Proteomes" id="UP000092695">
    <property type="component" value="Chromosome"/>
</dbReference>
<evidence type="ECO:0000256" key="3">
    <source>
        <dbReference type="ARBA" id="ARBA00022763"/>
    </source>
</evidence>
<keyword evidence="3" id="KW-0227">DNA damage</keyword>
<evidence type="ECO:0000256" key="8">
    <source>
        <dbReference type="ARBA" id="ARBA00023779"/>
    </source>
</evidence>
<dbReference type="SMART" id="SM00986">
    <property type="entry name" value="UDG"/>
    <property type="match status" value="1"/>
</dbReference>
<organism evidence="11 12">
    <name type="scientific">Woeseia oceani</name>
    <dbReference type="NCBI Taxonomy" id="1548547"/>
    <lineage>
        <taxon>Bacteria</taxon>
        <taxon>Pseudomonadati</taxon>
        <taxon>Pseudomonadota</taxon>
        <taxon>Gammaproteobacteria</taxon>
        <taxon>Woeseiales</taxon>
        <taxon>Woeseiaceae</taxon>
        <taxon>Woeseia</taxon>
    </lineage>
</organism>
<keyword evidence="12" id="KW-1185">Reference proteome</keyword>
<dbReference type="InterPro" id="IPR044147">
    <property type="entry name" value="UdgB-like"/>
</dbReference>
<dbReference type="CDD" id="cd10031">
    <property type="entry name" value="UDG-F5_TTUDGB_like"/>
    <property type="match status" value="1"/>
</dbReference>
<dbReference type="InterPro" id="IPR005122">
    <property type="entry name" value="Uracil-DNA_glycosylase-like"/>
</dbReference>
<dbReference type="GO" id="GO:0006284">
    <property type="term" value="P:base-excision repair"/>
    <property type="evidence" value="ECO:0007669"/>
    <property type="project" value="InterPro"/>
</dbReference>
<keyword evidence="5" id="KW-0408">Iron</keyword>
<dbReference type="Gene3D" id="3.40.470.10">
    <property type="entry name" value="Uracil-DNA glycosylase-like domain"/>
    <property type="match status" value="1"/>
</dbReference>
<evidence type="ECO:0000256" key="9">
    <source>
        <dbReference type="ARBA" id="ARBA00023887"/>
    </source>
</evidence>
<accession>A0A193LFN9</accession>
<evidence type="ECO:0000256" key="6">
    <source>
        <dbReference type="ARBA" id="ARBA00023014"/>
    </source>
</evidence>
<dbReference type="GO" id="GO:0046872">
    <property type="term" value="F:metal ion binding"/>
    <property type="evidence" value="ECO:0007669"/>
    <property type="project" value="UniProtKB-KW"/>
</dbReference>
<feature type="domain" description="Uracil-DNA glycosylase-like" evidence="10">
    <location>
        <begin position="35"/>
        <end position="202"/>
    </location>
</feature>
<evidence type="ECO:0000313" key="11">
    <source>
        <dbReference type="EMBL" id="ANO51317.1"/>
    </source>
</evidence>
<keyword evidence="1" id="KW-0004">4Fe-4S</keyword>
<dbReference type="SUPFAM" id="SSF52141">
    <property type="entry name" value="Uracil-DNA glycosylase-like"/>
    <property type="match status" value="1"/>
</dbReference>
<evidence type="ECO:0000256" key="7">
    <source>
        <dbReference type="ARBA" id="ARBA00023204"/>
    </source>
</evidence>
<gene>
    <name evidence="11" type="ORF">BA177_08990</name>
</gene>
<sequence length="213" mass="23139">MKKIFDATCRACPRLAGFLDTVKGKYPEYYCRPVPPFGDPAARFLVVGLAPGMHGANASGRPFTGDHAGILLYEMLHEFGFSSHAESASADDSLTLANTRVTNAVKCLPPDNKPVGAEINTCNTFLANELNTLPADAVVLALGGIAHRAIIKAVGLRQADYKFGHASEHALPNKFLLLDSYHCSRYNTNTGRLTTEMFRGIFARVKELLQAKQ</sequence>
<dbReference type="EMBL" id="CP016268">
    <property type="protein sequence ID" value="ANO51317.1"/>
    <property type="molecule type" value="Genomic_DNA"/>
</dbReference>
<keyword evidence="6" id="KW-0411">Iron-sulfur</keyword>
<dbReference type="GO" id="GO:0004844">
    <property type="term" value="F:uracil DNA N-glycosylase activity"/>
    <property type="evidence" value="ECO:0007669"/>
    <property type="project" value="InterPro"/>
</dbReference>
<dbReference type="InterPro" id="IPR036895">
    <property type="entry name" value="Uracil-DNA_glycosylase-like_sf"/>
</dbReference>
<dbReference type="GO" id="GO:0033958">
    <property type="term" value="F:DNA-deoxyinosine glycosylase activity"/>
    <property type="evidence" value="ECO:0007669"/>
    <property type="project" value="InterPro"/>
</dbReference>
<evidence type="ECO:0000256" key="2">
    <source>
        <dbReference type="ARBA" id="ARBA00022723"/>
    </source>
</evidence>
<dbReference type="KEGG" id="woc:BA177_08990"/>
<evidence type="ECO:0000259" key="10">
    <source>
        <dbReference type="SMART" id="SM00986"/>
    </source>
</evidence>
<keyword evidence="2" id="KW-0479">Metal-binding</keyword>
<evidence type="ECO:0000256" key="1">
    <source>
        <dbReference type="ARBA" id="ARBA00022485"/>
    </source>
</evidence>
<reference evidence="11 12" key="1">
    <citation type="submission" date="2016-06" db="EMBL/GenBank/DDBJ databases">
        <title>Complete genome sequence of a deep-branching marine Gamma Proteobacterium Woeseia oceani type strain XK5.</title>
        <authorList>
            <person name="Mu D."/>
            <person name="Du Z."/>
        </authorList>
    </citation>
    <scope>NUCLEOTIDE SEQUENCE [LARGE SCALE GENOMIC DNA]</scope>
    <source>
        <strain evidence="11 12">XK5</strain>
    </source>
</reference>
<dbReference type="RefSeq" id="WP_068615554.1">
    <property type="nucleotide sequence ID" value="NZ_CP016268.1"/>
</dbReference>
<dbReference type="STRING" id="1548547.BA177_08990"/>
<dbReference type="SMART" id="SM00987">
    <property type="entry name" value="UreE_C"/>
    <property type="match status" value="1"/>
</dbReference>
<dbReference type="PANTHER" id="PTHR33693">
    <property type="entry name" value="TYPE-5 URACIL-DNA GLYCOSYLASE"/>
    <property type="match status" value="1"/>
</dbReference>
<evidence type="ECO:0000256" key="4">
    <source>
        <dbReference type="ARBA" id="ARBA00022801"/>
    </source>
</evidence>
<name>A0A193LFN9_9GAMM</name>